<keyword evidence="4" id="KW-0548">Nucleotidyltransferase</keyword>
<dbReference type="GO" id="GO:0000428">
    <property type="term" value="C:DNA-directed RNA polymerase complex"/>
    <property type="evidence" value="ECO:0007669"/>
    <property type="project" value="UniProtKB-KW"/>
</dbReference>
<dbReference type="InterPro" id="IPR038087">
    <property type="entry name" value="RNAP_delta_N_dom_sf"/>
</dbReference>
<comment type="similarity">
    <text evidence="1">Belongs to the RpoE family.</text>
</comment>
<dbReference type="InterPro" id="IPR007759">
    <property type="entry name" value="Asxl_HARE-HTH"/>
</dbReference>
<dbReference type="KEGG" id="hfv:R50_2664"/>
<evidence type="ECO:0000256" key="6">
    <source>
        <dbReference type="ARBA" id="ARBA00031937"/>
    </source>
</evidence>
<evidence type="ECO:0000256" key="3">
    <source>
        <dbReference type="ARBA" id="ARBA00022679"/>
    </source>
</evidence>
<evidence type="ECO:0000256" key="4">
    <source>
        <dbReference type="ARBA" id="ARBA00022695"/>
    </source>
</evidence>
<dbReference type="InterPro" id="IPR029757">
    <property type="entry name" value="RpoE"/>
</dbReference>
<evidence type="ECO:0000256" key="7">
    <source>
        <dbReference type="SAM" id="MobiDB-lite"/>
    </source>
</evidence>
<dbReference type="Gene3D" id="1.10.10.1250">
    <property type="entry name" value="RNA polymerase, subunit delta, N-terminal domain"/>
    <property type="match status" value="1"/>
</dbReference>
<organism evidence="9 10">
    <name type="scientific">Candidatus Hydrogenisulfobacillus filiaventi</name>
    <dbReference type="NCBI Taxonomy" id="2707344"/>
    <lineage>
        <taxon>Bacteria</taxon>
        <taxon>Bacillati</taxon>
        <taxon>Bacillota</taxon>
        <taxon>Clostridia</taxon>
        <taxon>Eubacteriales</taxon>
        <taxon>Clostridiales Family XVII. Incertae Sedis</taxon>
        <taxon>Candidatus Hydrogenisulfobacillus</taxon>
    </lineage>
</organism>
<keyword evidence="2 9" id="KW-0240">DNA-directed RNA polymerase</keyword>
<evidence type="ECO:0000313" key="9">
    <source>
        <dbReference type="EMBL" id="CAB1130153.1"/>
    </source>
</evidence>
<dbReference type="AlphaFoldDB" id="A0A6F8ZKE3"/>
<proteinExistence type="inferred from homology"/>
<keyword evidence="10" id="KW-1185">Reference proteome</keyword>
<dbReference type="GO" id="GO:0016779">
    <property type="term" value="F:nucleotidyltransferase activity"/>
    <property type="evidence" value="ECO:0007669"/>
    <property type="project" value="UniProtKB-KW"/>
</dbReference>
<evidence type="ECO:0000256" key="1">
    <source>
        <dbReference type="ARBA" id="ARBA00009828"/>
    </source>
</evidence>
<reference evidence="9 10" key="1">
    <citation type="submission" date="2020-02" db="EMBL/GenBank/DDBJ databases">
        <authorList>
            <person name="Hogendoorn C."/>
        </authorList>
    </citation>
    <scope>NUCLEOTIDE SEQUENCE [LARGE SCALE GENOMIC DNA]</scope>
    <source>
        <strain evidence="9">R501</strain>
    </source>
</reference>
<dbReference type="Proteomes" id="UP000503399">
    <property type="component" value="Chromosome"/>
</dbReference>
<feature type="domain" description="HTH HARE-type" evidence="8">
    <location>
        <begin position="1"/>
        <end position="66"/>
    </location>
</feature>
<feature type="region of interest" description="Disordered" evidence="7">
    <location>
        <begin position="72"/>
        <end position="99"/>
    </location>
</feature>
<evidence type="ECO:0000256" key="2">
    <source>
        <dbReference type="ARBA" id="ARBA00022478"/>
    </source>
</evidence>
<evidence type="ECO:0000313" key="10">
    <source>
        <dbReference type="Proteomes" id="UP000503399"/>
    </source>
</evidence>
<dbReference type="Pfam" id="PF05066">
    <property type="entry name" value="HARE-HTH"/>
    <property type="match status" value="1"/>
</dbReference>
<dbReference type="EMBL" id="LR778114">
    <property type="protein sequence ID" value="CAB1130153.1"/>
    <property type="molecule type" value="Genomic_DNA"/>
</dbReference>
<dbReference type="PROSITE" id="PS51913">
    <property type="entry name" value="HTH_HARE"/>
    <property type="match status" value="1"/>
</dbReference>
<name>A0A6F8ZKE3_9FIRM</name>
<accession>A0A6F8ZKE3</accession>
<keyword evidence="5" id="KW-0804">Transcription</keyword>
<feature type="compositionally biased region" description="Acidic residues" evidence="7">
    <location>
        <begin position="87"/>
        <end position="99"/>
    </location>
</feature>
<evidence type="ECO:0000256" key="5">
    <source>
        <dbReference type="ARBA" id="ARBA00023163"/>
    </source>
</evidence>
<gene>
    <name evidence="9" type="primary">rpoE</name>
    <name evidence="9" type="ORF">R50_2664</name>
</gene>
<dbReference type="GO" id="GO:0006355">
    <property type="term" value="P:regulation of DNA-templated transcription"/>
    <property type="evidence" value="ECO:0007669"/>
    <property type="project" value="InterPro"/>
</dbReference>
<sequence>MRAVDIAYEVLKAHGQALDVQELLDLTLERMGLDREPRKAAQIYTEINLDPRFHYRGGNLWELRDWQPRAQAVGRGPAGRERAVEPEAAEEIDEDESWT</sequence>
<dbReference type="NCBIfam" id="TIGR04567">
    <property type="entry name" value="RNAP_delt_lowGC"/>
    <property type="match status" value="1"/>
</dbReference>
<evidence type="ECO:0000259" key="8">
    <source>
        <dbReference type="PROSITE" id="PS51913"/>
    </source>
</evidence>
<protein>
    <recommendedName>
        <fullName evidence="6">RNAP delta factor</fullName>
    </recommendedName>
</protein>
<keyword evidence="3" id="KW-0808">Transferase</keyword>
<dbReference type="GO" id="GO:0006351">
    <property type="term" value="P:DNA-templated transcription"/>
    <property type="evidence" value="ECO:0007669"/>
    <property type="project" value="InterPro"/>
</dbReference>